<name>A0A9P7V2S6_9AGAR</name>
<dbReference type="KEGG" id="more:E1B28_001096"/>
<keyword evidence="3" id="KW-1185">Reference proteome</keyword>
<dbReference type="Pfam" id="PF20415">
    <property type="entry name" value="DUF6699"/>
    <property type="match status" value="1"/>
</dbReference>
<evidence type="ECO:0000259" key="1">
    <source>
        <dbReference type="Pfam" id="PF20415"/>
    </source>
</evidence>
<feature type="domain" description="DUF6699" evidence="1">
    <location>
        <begin position="57"/>
        <end position="177"/>
    </location>
</feature>
<reference evidence="2" key="1">
    <citation type="journal article" date="2021" name="Genome Biol. Evol.">
        <title>The assembled and annotated genome of the fairy-ring fungus Marasmius oreades.</title>
        <authorList>
            <person name="Hiltunen M."/>
            <person name="Ament-Velasquez S.L."/>
            <person name="Johannesson H."/>
        </authorList>
    </citation>
    <scope>NUCLEOTIDE SEQUENCE</scope>
    <source>
        <strain evidence="2">03SP1</strain>
    </source>
</reference>
<dbReference type="AlphaFoldDB" id="A0A9P7V2S6"/>
<organism evidence="2 3">
    <name type="scientific">Marasmius oreades</name>
    <name type="common">fairy-ring Marasmius</name>
    <dbReference type="NCBI Taxonomy" id="181124"/>
    <lineage>
        <taxon>Eukaryota</taxon>
        <taxon>Fungi</taxon>
        <taxon>Dikarya</taxon>
        <taxon>Basidiomycota</taxon>
        <taxon>Agaricomycotina</taxon>
        <taxon>Agaricomycetes</taxon>
        <taxon>Agaricomycetidae</taxon>
        <taxon>Agaricales</taxon>
        <taxon>Marasmiineae</taxon>
        <taxon>Marasmiaceae</taxon>
        <taxon>Marasmius</taxon>
    </lineage>
</organism>
<accession>A0A9P7V2S6</accession>
<dbReference type="OrthoDB" id="21474at2759"/>
<dbReference type="GeneID" id="66070172"/>
<dbReference type="Proteomes" id="UP001049176">
    <property type="component" value="Chromosome 1"/>
</dbReference>
<proteinExistence type="predicted"/>
<sequence length="203" mass="22926">MNPWSNPYYLQHPPYYNPHIYYPPGYTQPQPINGPPPFHSKKWPNLHPALAADATTIRYDLKKKPQEDILGTTFLSIRHSPAMAYSVTNMRIISRSFPWAVDIVSAVPITCQMVFDALYAALQHPLADSEWGLAIGDKKLKESIEKSAKSRADKDGDKALKRIDWLGDGTHFKGLEKIEEFEKARLLPGKPAVGETWVVKLTT</sequence>
<dbReference type="RefSeq" id="XP_043015700.1">
    <property type="nucleotide sequence ID" value="XM_043146995.1"/>
</dbReference>
<comment type="caution">
    <text evidence="2">The sequence shown here is derived from an EMBL/GenBank/DDBJ whole genome shotgun (WGS) entry which is preliminary data.</text>
</comment>
<gene>
    <name evidence="2" type="ORF">E1B28_001096</name>
</gene>
<evidence type="ECO:0000313" key="3">
    <source>
        <dbReference type="Proteomes" id="UP001049176"/>
    </source>
</evidence>
<protein>
    <recommendedName>
        <fullName evidence="1">DUF6699 domain-containing protein</fullName>
    </recommendedName>
</protein>
<dbReference type="InterPro" id="IPR046522">
    <property type="entry name" value="DUF6699"/>
</dbReference>
<dbReference type="EMBL" id="CM032181">
    <property type="protein sequence ID" value="KAG7099230.1"/>
    <property type="molecule type" value="Genomic_DNA"/>
</dbReference>
<evidence type="ECO:0000313" key="2">
    <source>
        <dbReference type="EMBL" id="KAG7099230.1"/>
    </source>
</evidence>